<dbReference type="InterPro" id="IPR009045">
    <property type="entry name" value="Zn_M74/Hedgehog-like"/>
</dbReference>
<feature type="region of interest" description="Disordered" evidence="1">
    <location>
        <begin position="1"/>
        <end position="43"/>
    </location>
</feature>
<feature type="compositionally biased region" description="Low complexity" evidence="1">
    <location>
        <begin position="85"/>
        <end position="114"/>
    </location>
</feature>
<dbReference type="Pfam" id="PF02557">
    <property type="entry name" value="VanY"/>
    <property type="match status" value="1"/>
</dbReference>
<keyword evidence="5" id="KW-1185">Reference proteome</keyword>
<dbReference type="PANTHER" id="PTHR34385:SF1">
    <property type="entry name" value="PEPTIDOGLYCAN L-ALANYL-D-GLUTAMATE ENDOPEPTIDASE CWLK"/>
    <property type="match status" value="1"/>
</dbReference>
<keyword evidence="2" id="KW-0812">Transmembrane</keyword>
<evidence type="ECO:0000259" key="3">
    <source>
        <dbReference type="Pfam" id="PF02557"/>
    </source>
</evidence>
<dbReference type="Gene3D" id="3.30.1380.10">
    <property type="match status" value="1"/>
</dbReference>
<reference evidence="4 5" key="1">
    <citation type="journal article" date="2014" name="Int. J. Syst. Evol. Microbiol.">
        <title>Complete genome sequence of Corynebacterium casei LMG S-19264T (=DSM 44701T), isolated from a smear-ripened cheese.</title>
        <authorList>
            <consortium name="US DOE Joint Genome Institute (JGI-PGF)"/>
            <person name="Walter F."/>
            <person name="Albersmeier A."/>
            <person name="Kalinowski J."/>
            <person name="Ruckert C."/>
        </authorList>
    </citation>
    <scope>NUCLEOTIDE SEQUENCE [LARGE SCALE GENOMIC DNA]</scope>
    <source>
        <strain evidence="4 5">CGMCC 1.12976</strain>
    </source>
</reference>
<keyword evidence="2" id="KW-1133">Transmembrane helix</keyword>
<comment type="caution">
    <text evidence="4">The sequence shown here is derived from an EMBL/GenBank/DDBJ whole genome shotgun (WGS) entry which is preliminary data.</text>
</comment>
<dbReference type="GO" id="GO:0006508">
    <property type="term" value="P:proteolysis"/>
    <property type="evidence" value="ECO:0007669"/>
    <property type="project" value="InterPro"/>
</dbReference>
<name>A0A917BF95_9MICO</name>
<evidence type="ECO:0000313" key="4">
    <source>
        <dbReference type="EMBL" id="GGF37935.1"/>
    </source>
</evidence>
<protein>
    <recommendedName>
        <fullName evidence="3">D-alanyl-D-alanine carboxypeptidase-like core domain-containing protein</fullName>
    </recommendedName>
</protein>
<gene>
    <name evidence="4" type="ORF">GCM10011399_33660</name>
</gene>
<evidence type="ECO:0000313" key="5">
    <source>
        <dbReference type="Proteomes" id="UP000598775"/>
    </source>
</evidence>
<evidence type="ECO:0000256" key="2">
    <source>
        <dbReference type="SAM" id="Phobius"/>
    </source>
</evidence>
<evidence type="ECO:0000256" key="1">
    <source>
        <dbReference type="SAM" id="MobiDB-lite"/>
    </source>
</evidence>
<feature type="domain" description="D-alanyl-D-alanine carboxypeptidase-like core" evidence="3">
    <location>
        <begin position="172"/>
        <end position="301"/>
    </location>
</feature>
<dbReference type="Proteomes" id="UP000598775">
    <property type="component" value="Unassembled WGS sequence"/>
</dbReference>
<feature type="transmembrane region" description="Helical" evidence="2">
    <location>
        <begin position="52"/>
        <end position="73"/>
    </location>
</feature>
<keyword evidence="2" id="KW-0472">Membrane</keyword>
<feature type="compositionally biased region" description="Gly residues" evidence="1">
    <location>
        <begin position="17"/>
        <end position="29"/>
    </location>
</feature>
<dbReference type="AlphaFoldDB" id="A0A917BF95"/>
<dbReference type="InterPro" id="IPR052179">
    <property type="entry name" value="DD-CPase-like"/>
</dbReference>
<accession>A0A917BF95</accession>
<sequence length="330" mass="34128">MLNSSQPGLPYAPKSGSGSGQGSGAGSGETTGQPSGSGSAPDAHSRVTARRVVAASLVVIVVALLVIVTVVVVKVAAPRELAAVAGTASPSASGEGAASTGPTTTATPTATDVPTPAPPTPAGFDKTKYSIDDPNSIWFVVNKLRPIADGKDFVPQNLVDLPADMPNPNDYQLRGDAAAALATMFAAAKTEIGKQLVAQSGYRSYSVQVDSYKYYVNLDGVAGADQTSARPGFSEHQTGLAMDILDTTSGCSTDGLCFSTTTAGQWLAANAYRFGYILRYPADKTAVTGYEYEPWHFRYVGVDLATEMHNTGVETLEEFFGLPAAPGYAG</sequence>
<dbReference type="GO" id="GO:0008233">
    <property type="term" value="F:peptidase activity"/>
    <property type="evidence" value="ECO:0007669"/>
    <property type="project" value="InterPro"/>
</dbReference>
<organism evidence="4 5">
    <name type="scientific">Subtercola lobariae</name>
    <dbReference type="NCBI Taxonomy" id="1588641"/>
    <lineage>
        <taxon>Bacteria</taxon>
        <taxon>Bacillati</taxon>
        <taxon>Actinomycetota</taxon>
        <taxon>Actinomycetes</taxon>
        <taxon>Micrococcales</taxon>
        <taxon>Microbacteriaceae</taxon>
        <taxon>Subtercola</taxon>
    </lineage>
</organism>
<dbReference type="CDD" id="cd14852">
    <property type="entry name" value="LD-carboxypeptidase"/>
    <property type="match status" value="1"/>
</dbReference>
<dbReference type="InterPro" id="IPR058193">
    <property type="entry name" value="VanY/YodJ_core_dom"/>
</dbReference>
<dbReference type="SUPFAM" id="SSF55166">
    <property type="entry name" value="Hedgehog/DD-peptidase"/>
    <property type="match status" value="1"/>
</dbReference>
<feature type="region of interest" description="Disordered" evidence="1">
    <location>
        <begin position="84"/>
        <end position="128"/>
    </location>
</feature>
<dbReference type="PANTHER" id="PTHR34385">
    <property type="entry name" value="D-ALANYL-D-ALANINE CARBOXYPEPTIDASE"/>
    <property type="match status" value="1"/>
</dbReference>
<proteinExistence type="predicted"/>
<dbReference type="InterPro" id="IPR003709">
    <property type="entry name" value="VanY-like_core_dom"/>
</dbReference>
<dbReference type="EMBL" id="BMGP01000006">
    <property type="protein sequence ID" value="GGF37935.1"/>
    <property type="molecule type" value="Genomic_DNA"/>
</dbReference>